<feature type="binding site" evidence="9">
    <location>
        <position position="110"/>
    </location>
    <ligand>
        <name>anthranilate</name>
        <dbReference type="ChEBI" id="CHEBI:16567"/>
        <label>1</label>
    </ligand>
</feature>
<feature type="binding site" evidence="9">
    <location>
        <position position="87"/>
    </location>
    <ligand>
        <name>5-phospho-alpha-D-ribose 1-diphosphate</name>
        <dbReference type="ChEBI" id="CHEBI:58017"/>
    </ligand>
</feature>
<dbReference type="SUPFAM" id="SSF52418">
    <property type="entry name" value="Nucleoside phosphorylase/phosphoribosyltransferase catalytic domain"/>
    <property type="match status" value="1"/>
</dbReference>
<feature type="domain" description="Glycosyl transferase family 3 N-terminal" evidence="11">
    <location>
        <begin position="3"/>
        <end position="65"/>
    </location>
</feature>
<evidence type="ECO:0000259" key="11">
    <source>
        <dbReference type="Pfam" id="PF02885"/>
    </source>
</evidence>
<evidence type="ECO:0000256" key="8">
    <source>
        <dbReference type="ARBA" id="ARBA00061188"/>
    </source>
</evidence>
<evidence type="ECO:0000259" key="10">
    <source>
        <dbReference type="Pfam" id="PF00591"/>
    </source>
</evidence>
<dbReference type="NCBIfam" id="TIGR01245">
    <property type="entry name" value="trpD"/>
    <property type="match status" value="1"/>
</dbReference>
<feature type="binding site" evidence="9">
    <location>
        <begin position="89"/>
        <end position="92"/>
    </location>
    <ligand>
        <name>5-phospho-alpha-D-ribose 1-diphosphate</name>
        <dbReference type="ChEBI" id="CHEBI:58017"/>
    </ligand>
</feature>
<dbReference type="GO" id="GO:0000287">
    <property type="term" value="F:magnesium ion binding"/>
    <property type="evidence" value="ECO:0007669"/>
    <property type="project" value="UniProtKB-UniRule"/>
</dbReference>
<dbReference type="GO" id="GO:0004048">
    <property type="term" value="F:anthranilate phosphoribosyltransferase activity"/>
    <property type="evidence" value="ECO:0007669"/>
    <property type="project" value="UniProtKB-UniRule"/>
</dbReference>
<feature type="binding site" evidence="9">
    <location>
        <position position="91"/>
    </location>
    <ligand>
        <name>Mg(2+)</name>
        <dbReference type="ChEBI" id="CHEBI:18420"/>
        <label>1</label>
    </ligand>
</feature>
<feature type="binding site" evidence="9">
    <location>
        <position position="79"/>
    </location>
    <ligand>
        <name>anthranilate</name>
        <dbReference type="ChEBI" id="CHEBI:16567"/>
        <label>1</label>
    </ligand>
</feature>
<proteinExistence type="inferred from homology"/>
<comment type="similarity">
    <text evidence="8">In the C-terminal section; belongs to the anthranilate phosphoribosyltransferase family.</text>
</comment>
<gene>
    <name evidence="9 12" type="primary">trpD</name>
    <name evidence="12" type="ORF">CCDG5_1535</name>
</gene>
<keyword evidence="13" id="KW-1185">Reference proteome</keyword>
<reference evidence="13" key="1">
    <citation type="submission" date="2014-07" db="EMBL/GenBank/DDBJ databases">
        <authorList>
            <person name="Wibberg D."/>
        </authorList>
    </citation>
    <scope>NUCLEOTIDE SEQUENCE [LARGE SCALE GENOMIC DNA]</scope>
    <source>
        <strain evidence="13">DG5</strain>
    </source>
</reference>
<feature type="binding site" evidence="9">
    <location>
        <begin position="82"/>
        <end position="83"/>
    </location>
    <ligand>
        <name>5-phospho-alpha-D-ribose 1-diphosphate</name>
        <dbReference type="ChEBI" id="CHEBI:58017"/>
    </ligand>
</feature>
<dbReference type="Gene3D" id="1.20.970.10">
    <property type="entry name" value="Transferase, Pyrimidine Nucleoside Phosphorylase, Chain C"/>
    <property type="match status" value="1"/>
</dbReference>
<dbReference type="PATRIC" id="fig|29343.3.peg.1618"/>
<protein>
    <recommendedName>
        <fullName evidence="9">Anthranilate phosphoribosyltransferase</fullName>
        <ecNumber evidence="9">2.4.2.18</ecNumber>
    </recommendedName>
</protein>
<feature type="binding site" evidence="9">
    <location>
        <position position="227"/>
    </location>
    <ligand>
        <name>Mg(2+)</name>
        <dbReference type="ChEBI" id="CHEBI:18420"/>
        <label>2</label>
    </ligand>
</feature>
<feature type="binding site" evidence="9">
    <location>
        <position position="119"/>
    </location>
    <ligand>
        <name>5-phospho-alpha-D-ribose 1-diphosphate</name>
        <dbReference type="ChEBI" id="CHEBI:58017"/>
    </ligand>
</feature>
<evidence type="ECO:0000256" key="4">
    <source>
        <dbReference type="ARBA" id="ARBA00022679"/>
    </source>
</evidence>
<evidence type="ECO:0000256" key="1">
    <source>
        <dbReference type="ARBA" id="ARBA00004907"/>
    </source>
</evidence>
<dbReference type="InterPro" id="IPR017459">
    <property type="entry name" value="Glycosyl_Trfase_fam3_N_dom"/>
</dbReference>
<dbReference type="InterPro" id="IPR035902">
    <property type="entry name" value="Nuc_phospho_transferase"/>
</dbReference>
<dbReference type="GO" id="GO:0005829">
    <property type="term" value="C:cytosol"/>
    <property type="evidence" value="ECO:0007669"/>
    <property type="project" value="TreeGrafter"/>
</dbReference>
<evidence type="ECO:0000256" key="9">
    <source>
        <dbReference type="HAMAP-Rule" id="MF_00211"/>
    </source>
</evidence>
<keyword evidence="2 9" id="KW-0028">Amino-acid biosynthesis</keyword>
<feature type="binding site" evidence="9">
    <location>
        <position position="165"/>
    </location>
    <ligand>
        <name>anthranilate</name>
        <dbReference type="ChEBI" id="CHEBI:16567"/>
        <label>2</label>
    </ligand>
</feature>
<dbReference type="SUPFAM" id="SSF47648">
    <property type="entry name" value="Nucleoside phosphorylase/phosphoribosyltransferase N-terminal domain"/>
    <property type="match status" value="1"/>
</dbReference>
<dbReference type="EC" id="2.4.2.18" evidence="9"/>
<dbReference type="STRING" id="29343.CCDG5_1535"/>
<keyword evidence="3 9" id="KW-0328">Glycosyltransferase</keyword>
<feature type="domain" description="Glycosyl transferase family 3" evidence="10">
    <location>
        <begin position="73"/>
        <end position="326"/>
    </location>
</feature>
<evidence type="ECO:0000256" key="2">
    <source>
        <dbReference type="ARBA" id="ARBA00022605"/>
    </source>
</evidence>
<dbReference type="GO" id="GO:0000162">
    <property type="term" value="P:L-tryptophan biosynthetic process"/>
    <property type="evidence" value="ECO:0007669"/>
    <property type="project" value="UniProtKB-UniRule"/>
</dbReference>
<keyword evidence="9" id="KW-0479">Metal-binding</keyword>
<evidence type="ECO:0000313" key="13">
    <source>
        <dbReference type="Proteomes" id="UP000032431"/>
    </source>
</evidence>
<dbReference type="FunFam" id="3.40.1030.10:FF:000002">
    <property type="entry name" value="Anthranilate phosphoribosyltransferase"/>
    <property type="match status" value="1"/>
</dbReference>
<dbReference type="Proteomes" id="UP000032431">
    <property type="component" value="Chromosome I"/>
</dbReference>
<keyword evidence="9" id="KW-0460">Magnesium</keyword>
<dbReference type="InterPro" id="IPR036320">
    <property type="entry name" value="Glycosyl_Trfase_fam3_N_dom_sf"/>
</dbReference>
<dbReference type="PANTHER" id="PTHR43285:SF2">
    <property type="entry name" value="ANTHRANILATE PHOSPHORIBOSYLTRANSFERASE"/>
    <property type="match status" value="1"/>
</dbReference>
<dbReference type="Gene3D" id="3.40.1030.10">
    <property type="entry name" value="Nucleoside phosphorylase/phosphoribosyltransferase catalytic domain"/>
    <property type="match status" value="1"/>
</dbReference>
<comment type="caution">
    <text evidence="9">Lacks conserved residue(s) required for the propagation of feature annotation.</text>
</comment>
<sequence length="339" mass="35451">MIKEAIAKLVDGIDLTEQEACAAMDEIMSGTATPAQISGYLTALRAKGETVDEITASARVMRSKALPVPEGRDAMDIVGTGGDCAFTFNVSTVSSIVAAAAGVRIAKHGNRSVSSKCGAADVLAALGVKIDLTPEQTGEVLKRTGICFMFAQIHHKSMKYAAGPRKELGIRTVFNILGPLSNPAGASYQILGVYDEKLAEPLACVLNNLGVKRAMVVCGGTDGKSIDEISLCGETVVCELDNGKICKYILSHEDFGLPACTLASIEGGDSEENAKIARNILSGERGPKRDTVLANAAAALYLASKGSSLKECVNLAAETIDSGKAMRKLDEFVAATQAY</sequence>
<comment type="catalytic activity">
    <reaction evidence="7 9">
        <text>N-(5-phospho-beta-D-ribosyl)anthranilate + diphosphate = 5-phospho-alpha-D-ribose 1-diphosphate + anthranilate</text>
        <dbReference type="Rhea" id="RHEA:11768"/>
        <dbReference type="ChEBI" id="CHEBI:16567"/>
        <dbReference type="ChEBI" id="CHEBI:18277"/>
        <dbReference type="ChEBI" id="CHEBI:33019"/>
        <dbReference type="ChEBI" id="CHEBI:58017"/>
        <dbReference type="EC" id="2.4.2.18"/>
    </reaction>
</comment>
<keyword evidence="4 9" id="KW-0808">Transferase</keyword>
<dbReference type="InterPro" id="IPR005940">
    <property type="entry name" value="Anthranilate_Pribosyl_Tfrase"/>
</dbReference>
<keyword evidence="6 9" id="KW-0057">Aromatic amino acid biosynthesis</keyword>
<dbReference type="PANTHER" id="PTHR43285">
    <property type="entry name" value="ANTHRANILATE PHOSPHORIBOSYLTRANSFERASE"/>
    <property type="match status" value="1"/>
</dbReference>
<dbReference type="HOGENOM" id="CLU_034315_2_1_9"/>
<dbReference type="UniPathway" id="UPA00035">
    <property type="reaction ID" value="UER00041"/>
</dbReference>
<feature type="binding site" evidence="9">
    <location>
        <begin position="107"/>
        <end position="115"/>
    </location>
    <ligand>
        <name>5-phospho-alpha-D-ribose 1-diphosphate</name>
        <dbReference type="ChEBI" id="CHEBI:58017"/>
    </ligand>
</feature>
<dbReference type="InterPro" id="IPR000312">
    <property type="entry name" value="Glycosyl_Trfase_fam3"/>
</dbReference>
<feature type="binding site" evidence="9">
    <location>
        <position position="228"/>
    </location>
    <ligand>
        <name>Mg(2+)</name>
        <dbReference type="ChEBI" id="CHEBI:18420"/>
        <label>2</label>
    </ligand>
</feature>
<dbReference type="AlphaFoldDB" id="A0A078KTY4"/>
<comment type="function">
    <text evidence="9">Catalyzes the transfer of the phosphoribosyl group of 5-phosphorylribose-1-pyrophosphate (PRPP) to anthranilate to yield N-(5'-phosphoribosyl)-anthranilate (PRA).</text>
</comment>
<organism evidence="12 13">
    <name type="scientific">[Clostridium] cellulosi</name>
    <dbReference type="NCBI Taxonomy" id="29343"/>
    <lineage>
        <taxon>Bacteria</taxon>
        <taxon>Bacillati</taxon>
        <taxon>Bacillota</taxon>
        <taxon>Clostridia</taxon>
        <taxon>Eubacteriales</taxon>
        <taxon>Oscillospiraceae</taxon>
        <taxon>Oscillospiraceae incertae sedis</taxon>
    </lineage>
</organism>
<comment type="pathway">
    <text evidence="1 9">Amino-acid biosynthesis; L-tryptophan biosynthesis; L-tryptophan from chorismate: step 2/5.</text>
</comment>
<dbReference type="Pfam" id="PF00591">
    <property type="entry name" value="Glycos_transf_3"/>
    <property type="match status" value="1"/>
</dbReference>
<feature type="binding site" evidence="9">
    <location>
        <position position="228"/>
    </location>
    <ligand>
        <name>Mg(2+)</name>
        <dbReference type="ChEBI" id="CHEBI:18420"/>
        <label>1</label>
    </ligand>
</feature>
<dbReference type="OrthoDB" id="9806430at2"/>
<comment type="similarity">
    <text evidence="9">Belongs to the anthranilate phosphoribosyltransferase family.</text>
</comment>
<evidence type="ECO:0000256" key="5">
    <source>
        <dbReference type="ARBA" id="ARBA00022822"/>
    </source>
</evidence>
<keyword evidence="5 9" id="KW-0822">Tryptophan biosynthesis</keyword>
<dbReference type="Pfam" id="PF02885">
    <property type="entry name" value="Glycos_trans_3N"/>
    <property type="match status" value="1"/>
</dbReference>
<comment type="subunit">
    <text evidence="9">Homodimer.</text>
</comment>
<comment type="cofactor">
    <cofactor evidence="9">
        <name>Mg(2+)</name>
        <dbReference type="ChEBI" id="CHEBI:18420"/>
    </cofactor>
    <text evidence="9">Binds 2 magnesium ions per monomer.</text>
</comment>
<dbReference type="KEGG" id="ccel:CCDG5_1535"/>
<dbReference type="HAMAP" id="MF_00211">
    <property type="entry name" value="TrpD"/>
    <property type="match status" value="1"/>
</dbReference>
<evidence type="ECO:0000256" key="3">
    <source>
        <dbReference type="ARBA" id="ARBA00022676"/>
    </source>
</evidence>
<name>A0A078KTY4_9FIRM</name>
<accession>A0A078KTY4</accession>
<evidence type="ECO:0000313" key="12">
    <source>
        <dbReference type="EMBL" id="CDZ24645.1"/>
    </source>
</evidence>
<evidence type="ECO:0000256" key="7">
    <source>
        <dbReference type="ARBA" id="ARBA00052328"/>
    </source>
</evidence>
<dbReference type="EMBL" id="LM995447">
    <property type="protein sequence ID" value="CDZ24645.1"/>
    <property type="molecule type" value="Genomic_DNA"/>
</dbReference>
<feature type="binding site" evidence="9">
    <location>
        <position position="79"/>
    </location>
    <ligand>
        <name>5-phospho-alpha-D-ribose 1-diphosphate</name>
        <dbReference type="ChEBI" id="CHEBI:58017"/>
    </ligand>
</feature>
<evidence type="ECO:0000256" key="6">
    <source>
        <dbReference type="ARBA" id="ARBA00023141"/>
    </source>
</evidence>